<dbReference type="InterPro" id="IPR036465">
    <property type="entry name" value="vWFA_dom_sf"/>
</dbReference>
<accession>A0A9W9YW23</accession>
<feature type="region of interest" description="Disordered" evidence="2">
    <location>
        <begin position="146"/>
        <end position="203"/>
    </location>
</feature>
<gene>
    <name evidence="5" type="ORF">OS493_031799</name>
</gene>
<feature type="domain" description="VWFA" evidence="4">
    <location>
        <begin position="32"/>
        <end position="144"/>
    </location>
</feature>
<keyword evidence="3" id="KW-0732">Signal</keyword>
<comment type="caution">
    <text evidence="5">The sequence shown here is derived from an EMBL/GenBank/DDBJ whole genome shotgun (WGS) entry which is preliminary data.</text>
</comment>
<dbReference type="Proteomes" id="UP001163046">
    <property type="component" value="Unassembled WGS sequence"/>
</dbReference>
<evidence type="ECO:0000313" key="5">
    <source>
        <dbReference type="EMBL" id="KAJ7370516.1"/>
    </source>
</evidence>
<reference evidence="5" key="1">
    <citation type="submission" date="2023-01" db="EMBL/GenBank/DDBJ databases">
        <title>Genome assembly of the deep-sea coral Lophelia pertusa.</title>
        <authorList>
            <person name="Herrera S."/>
            <person name="Cordes E."/>
        </authorList>
    </citation>
    <scope>NUCLEOTIDE SEQUENCE</scope>
    <source>
        <strain evidence="5">USNM1676648</strain>
        <tissue evidence="5">Polyp</tissue>
    </source>
</reference>
<evidence type="ECO:0000256" key="3">
    <source>
        <dbReference type="SAM" id="SignalP"/>
    </source>
</evidence>
<dbReference type="InterPro" id="IPR008160">
    <property type="entry name" value="Collagen"/>
</dbReference>
<feature type="region of interest" description="Disordered" evidence="2">
    <location>
        <begin position="254"/>
        <end position="281"/>
    </location>
</feature>
<keyword evidence="1" id="KW-0130">Cell adhesion</keyword>
<evidence type="ECO:0000256" key="2">
    <source>
        <dbReference type="SAM" id="MobiDB-lite"/>
    </source>
</evidence>
<keyword evidence="6" id="KW-1185">Reference proteome</keyword>
<dbReference type="PANTHER" id="PTHR24020:SF20">
    <property type="entry name" value="PH DOMAIN-CONTAINING PROTEIN"/>
    <property type="match status" value="1"/>
</dbReference>
<dbReference type="InterPro" id="IPR050525">
    <property type="entry name" value="ECM_Assembly_Org"/>
</dbReference>
<dbReference type="PROSITE" id="PS50234">
    <property type="entry name" value="VWFA"/>
    <property type="match status" value="1"/>
</dbReference>
<sequence>MIPLRALLFLLMKAAWLARETNGETVCKEAIDLGFVLDESGSIVDRNWEIMKEFTDKLVRSFDISDRGTHVAALMFSNDAEVLMRFNDFTGPNNNAESVSREIRSFGRSGTGGQTFINKALDLAYKDMFTEANGMRGPEYKKVIGPPGDPGSLGPMGLLGARGERGNLGPRGNTGPRGSKGRIGPAGPSGRAGPPGPPGPAISMTRAGEKGPLMTPNIIPERQDLAMNGSVGLNGIQGGSGDIGGAGTIGALGSRGEVGLPGDDGDPGSPGNRGPRGYPGSRVGRYIVVLVKNSSPGG</sequence>
<dbReference type="SUPFAM" id="SSF53300">
    <property type="entry name" value="vWA-like"/>
    <property type="match status" value="1"/>
</dbReference>
<dbReference type="PANTHER" id="PTHR24020">
    <property type="entry name" value="COLLAGEN ALPHA"/>
    <property type="match status" value="1"/>
</dbReference>
<protein>
    <recommendedName>
        <fullName evidence="4">VWFA domain-containing protein</fullName>
    </recommendedName>
</protein>
<feature type="chain" id="PRO_5040765502" description="VWFA domain-containing protein" evidence="3">
    <location>
        <begin position="24"/>
        <end position="298"/>
    </location>
</feature>
<dbReference type="CDD" id="cd01450">
    <property type="entry name" value="vWFA_subfamily_ECM"/>
    <property type="match status" value="1"/>
</dbReference>
<evidence type="ECO:0000259" key="4">
    <source>
        <dbReference type="PROSITE" id="PS50234"/>
    </source>
</evidence>
<feature type="compositionally biased region" description="Low complexity" evidence="2">
    <location>
        <begin position="182"/>
        <end position="192"/>
    </location>
</feature>
<organism evidence="5 6">
    <name type="scientific">Desmophyllum pertusum</name>
    <dbReference type="NCBI Taxonomy" id="174260"/>
    <lineage>
        <taxon>Eukaryota</taxon>
        <taxon>Metazoa</taxon>
        <taxon>Cnidaria</taxon>
        <taxon>Anthozoa</taxon>
        <taxon>Hexacorallia</taxon>
        <taxon>Scleractinia</taxon>
        <taxon>Caryophylliina</taxon>
        <taxon>Caryophylliidae</taxon>
        <taxon>Desmophyllum</taxon>
    </lineage>
</organism>
<dbReference type="Pfam" id="PF01391">
    <property type="entry name" value="Collagen"/>
    <property type="match status" value="2"/>
</dbReference>
<dbReference type="AlphaFoldDB" id="A0A9W9YW23"/>
<feature type="signal peptide" evidence="3">
    <location>
        <begin position="1"/>
        <end position="23"/>
    </location>
</feature>
<dbReference type="SMART" id="SM00327">
    <property type="entry name" value="VWA"/>
    <property type="match status" value="1"/>
</dbReference>
<proteinExistence type="predicted"/>
<dbReference type="Pfam" id="PF00092">
    <property type="entry name" value="VWA"/>
    <property type="match status" value="1"/>
</dbReference>
<evidence type="ECO:0000256" key="1">
    <source>
        <dbReference type="ARBA" id="ARBA00022889"/>
    </source>
</evidence>
<evidence type="ECO:0000313" key="6">
    <source>
        <dbReference type="Proteomes" id="UP001163046"/>
    </source>
</evidence>
<name>A0A9W9YW23_9CNID</name>
<dbReference type="Gene3D" id="3.40.50.410">
    <property type="entry name" value="von Willebrand factor, type A domain"/>
    <property type="match status" value="1"/>
</dbReference>
<dbReference type="EMBL" id="MU826863">
    <property type="protein sequence ID" value="KAJ7370516.1"/>
    <property type="molecule type" value="Genomic_DNA"/>
</dbReference>
<dbReference type="GO" id="GO:0007155">
    <property type="term" value="P:cell adhesion"/>
    <property type="evidence" value="ECO:0007669"/>
    <property type="project" value="UniProtKB-KW"/>
</dbReference>
<feature type="compositionally biased region" description="Low complexity" evidence="2">
    <location>
        <begin position="267"/>
        <end position="281"/>
    </location>
</feature>
<dbReference type="InterPro" id="IPR002035">
    <property type="entry name" value="VWF_A"/>
</dbReference>
<dbReference type="OrthoDB" id="5986259at2759"/>